<dbReference type="OrthoDB" id="3257095at2759"/>
<evidence type="ECO:0000256" key="1">
    <source>
        <dbReference type="ARBA" id="ARBA00004141"/>
    </source>
</evidence>
<dbReference type="GeneID" id="19241694"/>
<evidence type="ECO:0000313" key="8">
    <source>
        <dbReference type="Proteomes" id="UP000019373"/>
    </source>
</evidence>
<dbReference type="PANTHER" id="PTHR45649:SF2">
    <property type="entry name" value="ACID PERMEASE, PUTATIVE-RELATED"/>
    <property type="match status" value="1"/>
</dbReference>
<dbReference type="AlphaFoldDB" id="U1G2C1"/>
<dbReference type="Gene3D" id="1.20.1740.10">
    <property type="entry name" value="Amino acid/polyamine transporter I"/>
    <property type="match status" value="1"/>
</dbReference>
<keyword evidence="5 6" id="KW-0472">Membrane</keyword>
<dbReference type="PANTHER" id="PTHR45649">
    <property type="entry name" value="AMINO-ACID PERMEASE BAT1"/>
    <property type="match status" value="1"/>
</dbReference>
<reference evidence="8" key="1">
    <citation type="journal article" date="2014" name="BMC Genomics">
        <title>Genome characteristics reveal the impact of lichenization on lichen-forming fungus Endocarpon pusillum Hedwig (Verrucariales, Ascomycota).</title>
        <authorList>
            <person name="Wang Y.-Y."/>
            <person name="Liu B."/>
            <person name="Zhang X.-Y."/>
            <person name="Zhou Q.-M."/>
            <person name="Zhang T."/>
            <person name="Li H."/>
            <person name="Yu Y.-F."/>
            <person name="Zhang X.-L."/>
            <person name="Hao X.-Y."/>
            <person name="Wang M."/>
            <person name="Wang L."/>
            <person name="Wei J.-C."/>
        </authorList>
    </citation>
    <scope>NUCLEOTIDE SEQUENCE [LARGE SCALE GENOMIC DNA]</scope>
    <source>
        <strain evidence="8">Z07020 / HMAS-L-300199</strain>
    </source>
</reference>
<dbReference type="Pfam" id="PF13520">
    <property type="entry name" value="AA_permease_2"/>
    <property type="match status" value="1"/>
</dbReference>
<gene>
    <name evidence="7" type="ORF">EPUS_06804</name>
</gene>
<feature type="transmembrane region" description="Helical" evidence="6">
    <location>
        <begin position="450"/>
        <end position="469"/>
    </location>
</feature>
<feature type="transmembrane region" description="Helical" evidence="6">
    <location>
        <begin position="43"/>
        <end position="60"/>
    </location>
</feature>
<proteinExistence type="predicted"/>
<keyword evidence="3 6" id="KW-0812">Transmembrane</keyword>
<accession>U1G2C1</accession>
<feature type="transmembrane region" description="Helical" evidence="6">
    <location>
        <begin position="170"/>
        <end position="189"/>
    </location>
</feature>
<comment type="subcellular location">
    <subcellularLocation>
        <location evidence="1">Membrane</location>
        <topology evidence="1">Multi-pass membrane protein</topology>
    </subcellularLocation>
</comment>
<dbReference type="Proteomes" id="UP000019373">
    <property type="component" value="Unassembled WGS sequence"/>
</dbReference>
<keyword evidence="4 6" id="KW-1133">Transmembrane helix</keyword>
<dbReference type="RefSeq" id="XP_007802889.1">
    <property type="nucleotide sequence ID" value="XM_007804698.1"/>
</dbReference>
<sequence>MDPSVLKSEVEGGRHARSIEKYGTPSDTLDMERMGKQQTLRRNFSFFSIFGFSIILMSTWEAQLGVGTFGLLNGGTAGMIYVYIGSWVGFAAITISMAEMASMAPTAGGQYHWVSEFAPARAQKFLSYLIGWLCVLGWQAGTGSACFLAGTEIQGLLVLNRPDYVYQRWHGTLLTMAVIGFCGVFNTFLAKRLPLVESLILILHISGFFAIIIPLWVLAPRSEGSAVFTQFNDGGGWGSTGLACLVGILAPVVSLLGSDAATHMSEELKNASKTLPRAMISTVAFNGALGFVMLITFCFCLGDVGSILSTPTGYPFIQVFYNATLSTGGATAMTSILIVLATVGGMTNMATASRQLFAFARDQGVPFSGFFSSVPAGWGIPLNAVITTTAIASALSVINIGSTIAFNQITSLGLCALLSSYLVSISCIALKRIRKEPLLTSYFSLGRFGLVINVTAILFVLLAYIMIFFPPTPHPIPSGMNWSVVIYLGVLSISLLYYFPKGKHVYVGPVKYVNKNIGRMVIKAERMGP</sequence>
<feature type="transmembrane region" description="Helical" evidence="6">
    <location>
        <begin position="382"/>
        <end position="405"/>
    </location>
</feature>
<dbReference type="InterPro" id="IPR002293">
    <property type="entry name" value="AA/rel_permease1"/>
</dbReference>
<dbReference type="GO" id="GO:0016020">
    <property type="term" value="C:membrane"/>
    <property type="evidence" value="ECO:0007669"/>
    <property type="project" value="UniProtKB-SubCell"/>
</dbReference>
<name>U1G2C1_ENDPU</name>
<evidence type="ECO:0000313" key="7">
    <source>
        <dbReference type="EMBL" id="ERF71422.1"/>
    </source>
</evidence>
<feature type="transmembrane region" description="Helical" evidence="6">
    <location>
        <begin position="481"/>
        <end position="499"/>
    </location>
</feature>
<dbReference type="GO" id="GO:0022857">
    <property type="term" value="F:transmembrane transporter activity"/>
    <property type="evidence" value="ECO:0007669"/>
    <property type="project" value="InterPro"/>
</dbReference>
<evidence type="ECO:0000256" key="4">
    <source>
        <dbReference type="ARBA" id="ARBA00022989"/>
    </source>
</evidence>
<keyword evidence="8" id="KW-1185">Reference proteome</keyword>
<feature type="transmembrane region" description="Helical" evidence="6">
    <location>
        <begin position="201"/>
        <end position="219"/>
    </location>
</feature>
<evidence type="ECO:0000256" key="6">
    <source>
        <dbReference type="SAM" id="Phobius"/>
    </source>
</evidence>
<feature type="transmembrane region" description="Helical" evidence="6">
    <location>
        <begin position="411"/>
        <end position="430"/>
    </location>
</feature>
<evidence type="ECO:0000256" key="3">
    <source>
        <dbReference type="ARBA" id="ARBA00022692"/>
    </source>
</evidence>
<keyword evidence="2" id="KW-0813">Transport</keyword>
<feature type="transmembrane region" description="Helical" evidence="6">
    <location>
        <begin position="320"/>
        <end position="344"/>
    </location>
</feature>
<dbReference type="EMBL" id="KE721211">
    <property type="protein sequence ID" value="ERF71422.1"/>
    <property type="molecule type" value="Genomic_DNA"/>
</dbReference>
<dbReference type="HOGENOM" id="CLU_004495_6_1_1"/>
<dbReference type="eggNOG" id="KOG1289">
    <property type="taxonomic scope" value="Eukaryota"/>
</dbReference>
<evidence type="ECO:0000256" key="2">
    <source>
        <dbReference type="ARBA" id="ARBA00022448"/>
    </source>
</evidence>
<dbReference type="PIRSF" id="PIRSF006060">
    <property type="entry name" value="AA_transporter"/>
    <property type="match status" value="1"/>
</dbReference>
<feature type="transmembrane region" description="Helical" evidence="6">
    <location>
        <begin position="239"/>
        <end position="262"/>
    </location>
</feature>
<evidence type="ECO:0000256" key="5">
    <source>
        <dbReference type="ARBA" id="ARBA00023136"/>
    </source>
</evidence>
<feature type="transmembrane region" description="Helical" evidence="6">
    <location>
        <begin position="283"/>
        <end position="308"/>
    </location>
</feature>
<feature type="transmembrane region" description="Helical" evidence="6">
    <location>
        <begin position="80"/>
        <end position="104"/>
    </location>
</feature>
<protein>
    <submittedName>
        <fullName evidence="7">Uncharacterized protein</fullName>
    </submittedName>
</protein>
<feature type="transmembrane region" description="Helical" evidence="6">
    <location>
        <begin position="125"/>
        <end position="150"/>
    </location>
</feature>
<dbReference type="OMA" id="GMNWSVV"/>
<organism evidence="7 8">
    <name type="scientific">Endocarpon pusillum (strain Z07020 / HMAS-L-300199)</name>
    <name type="common">Lichen-forming fungus</name>
    <dbReference type="NCBI Taxonomy" id="1263415"/>
    <lineage>
        <taxon>Eukaryota</taxon>
        <taxon>Fungi</taxon>
        <taxon>Dikarya</taxon>
        <taxon>Ascomycota</taxon>
        <taxon>Pezizomycotina</taxon>
        <taxon>Eurotiomycetes</taxon>
        <taxon>Chaetothyriomycetidae</taxon>
        <taxon>Verrucariales</taxon>
        <taxon>Verrucariaceae</taxon>
        <taxon>Endocarpon</taxon>
    </lineage>
</organism>